<accession>D9R9Y4</accession>
<evidence type="ECO:0000313" key="2">
    <source>
        <dbReference type="EMBL" id="ADL05956.1"/>
    </source>
</evidence>
<feature type="domain" description="Flagellin N-terminal" evidence="1">
    <location>
        <begin position="3"/>
        <end position="140"/>
    </location>
</feature>
<proteinExistence type="predicted"/>
<organism evidence="2 3">
    <name type="scientific">Lacrimispora saccharolytica (strain ATCC 35040 / DSM 2544 / NRCC 2533 / WM1)</name>
    <name type="common">Clostridium saccharolyticum</name>
    <dbReference type="NCBI Taxonomy" id="610130"/>
    <lineage>
        <taxon>Bacteria</taxon>
        <taxon>Bacillati</taxon>
        <taxon>Bacillota</taxon>
        <taxon>Clostridia</taxon>
        <taxon>Lachnospirales</taxon>
        <taxon>Lachnospiraceae</taxon>
        <taxon>Lacrimispora</taxon>
    </lineage>
</organism>
<dbReference type="RefSeq" id="WP_013274022.1">
    <property type="nucleotide sequence ID" value="NC_014376.1"/>
</dbReference>
<dbReference type="InterPro" id="IPR001029">
    <property type="entry name" value="Flagellin_N"/>
</dbReference>
<reference evidence="2" key="1">
    <citation type="submission" date="2010-07" db="EMBL/GenBank/DDBJ databases">
        <title>Complete sequence of Clostridium saccharolyticum WM1.</title>
        <authorList>
            <consortium name="US DOE Joint Genome Institute"/>
            <person name="Lucas S."/>
            <person name="Copeland A."/>
            <person name="Lapidus A."/>
            <person name="Cheng J.-F."/>
            <person name="Bruce D."/>
            <person name="Goodwin L."/>
            <person name="Pitluck S."/>
            <person name="Chertkov O."/>
            <person name="Detter J.C."/>
            <person name="Han C."/>
            <person name="Tapia R."/>
            <person name="Land M."/>
            <person name="Hauser L."/>
            <person name="Chang Y.-J."/>
            <person name="Jeffries C."/>
            <person name="Kyrpides N."/>
            <person name="Ivanova N."/>
            <person name="Mikhailova N."/>
            <person name="Mouttaki H."/>
            <person name="Lin L."/>
            <person name="Zhou J."/>
            <person name="Hemme C.L."/>
            <person name="Woyke T."/>
        </authorList>
    </citation>
    <scope>NUCLEOTIDE SEQUENCE [LARGE SCALE GENOMIC DNA]</scope>
    <source>
        <strain evidence="2">WM1</strain>
    </source>
</reference>
<name>D9R9Y4_LACSW</name>
<dbReference type="AlphaFoldDB" id="D9R9Y4"/>
<dbReference type="GO" id="GO:0005198">
    <property type="term" value="F:structural molecule activity"/>
    <property type="evidence" value="ECO:0007669"/>
    <property type="project" value="InterPro"/>
</dbReference>
<dbReference type="GO" id="GO:0009288">
    <property type="term" value="C:bacterial-type flagellum"/>
    <property type="evidence" value="ECO:0007669"/>
    <property type="project" value="InterPro"/>
</dbReference>
<dbReference type="OrthoDB" id="9810955at2"/>
<dbReference type="eggNOG" id="COG1344">
    <property type="taxonomic scope" value="Bacteria"/>
</dbReference>
<dbReference type="Pfam" id="PF00669">
    <property type="entry name" value="Flagellin_N"/>
    <property type="match status" value="1"/>
</dbReference>
<protein>
    <submittedName>
        <fullName evidence="2">Flagellin and related hook-associated protein-like protein</fullName>
    </submittedName>
</protein>
<keyword evidence="3" id="KW-1185">Reference proteome</keyword>
<dbReference type="HOGENOM" id="CLU_024437_0_0_9"/>
<dbReference type="PaxDb" id="610130-Closa_3430"/>
<dbReference type="KEGG" id="csh:Closa_3430"/>
<dbReference type="Gene3D" id="1.20.1330.10">
    <property type="entry name" value="f41 fragment of flagellin, N-terminal domain"/>
    <property type="match status" value="1"/>
</dbReference>
<evidence type="ECO:0000313" key="3">
    <source>
        <dbReference type="Proteomes" id="UP000001662"/>
    </source>
</evidence>
<gene>
    <name evidence="2" type="ordered locus">Closa_3430</name>
</gene>
<sequence>MRITTNAILRDYKSNLAATIDNLNLSRTRVMTQRSFNSVAEDPGSAARASQLHRKYYKIQDNLSMLTDIQSRQDGQEGALTQVSNMVKTISEDYNVQAMSGDKQTPETRQTFAAAIRQYQKSMVLSLNSTYEDTFLFAGSDGKNAPFELSADGKTLTYRGINVDAPMNTSDYASLTNLSNEKLYVDLGMGLSLDEADQVVPSSAFNISLPGIKAIGYGQDKNGMSNNVVVLAGQLVEALEAKNFDADAYGKLMNKFKDLSTNILNGITDLGVKSEFLTTTKDRLEDADISIQEQMQKVEGIDPAAAITDYMWNQYAYNAALKVGTSILSPSFIDFMR</sequence>
<dbReference type="SUPFAM" id="SSF64518">
    <property type="entry name" value="Phase 1 flagellin"/>
    <property type="match status" value="1"/>
</dbReference>
<dbReference type="Proteomes" id="UP000001662">
    <property type="component" value="Chromosome"/>
</dbReference>
<evidence type="ECO:0000259" key="1">
    <source>
        <dbReference type="Pfam" id="PF00669"/>
    </source>
</evidence>
<dbReference type="EMBL" id="CP002109">
    <property type="protein sequence ID" value="ADL05956.1"/>
    <property type="molecule type" value="Genomic_DNA"/>
</dbReference>
<dbReference type="InterPro" id="IPR001492">
    <property type="entry name" value="Flagellin"/>
</dbReference>
<dbReference type="STRING" id="610130.Closa_3430"/>
<dbReference type="PANTHER" id="PTHR42792">
    <property type="entry name" value="FLAGELLIN"/>
    <property type="match status" value="1"/>
</dbReference>
<dbReference type="PANTHER" id="PTHR42792:SF1">
    <property type="entry name" value="FLAGELLAR HOOK-ASSOCIATED PROTEIN 3"/>
    <property type="match status" value="1"/>
</dbReference>